<protein>
    <submittedName>
        <fullName evidence="2">Pyridoxamine 5'-phosphate oxidase</fullName>
    </submittedName>
</protein>
<accession>V5SAT1</accession>
<dbReference type="InterPro" id="IPR012349">
    <property type="entry name" value="Split_barrel_FMN-bd"/>
</dbReference>
<evidence type="ECO:0000313" key="2">
    <source>
        <dbReference type="EMBL" id="AHB47881.1"/>
    </source>
</evidence>
<dbReference type="KEGG" id="hni:W911_04995"/>
<evidence type="ECO:0000313" key="3">
    <source>
        <dbReference type="Proteomes" id="UP000018542"/>
    </source>
</evidence>
<dbReference type="EMBL" id="CP006912">
    <property type="protein sequence ID" value="AHB47881.1"/>
    <property type="molecule type" value="Genomic_DNA"/>
</dbReference>
<feature type="domain" description="Pyridoxamine 5'-phosphate oxidase N-terminal" evidence="1">
    <location>
        <begin position="47"/>
        <end position="157"/>
    </location>
</feature>
<evidence type="ECO:0000259" key="1">
    <source>
        <dbReference type="Pfam" id="PF01243"/>
    </source>
</evidence>
<dbReference type="AlphaFoldDB" id="V5SAT1"/>
<organism evidence="2 3">
    <name type="scientific">Hyphomicrobium nitrativorans NL23</name>
    <dbReference type="NCBI Taxonomy" id="1029756"/>
    <lineage>
        <taxon>Bacteria</taxon>
        <taxon>Pseudomonadati</taxon>
        <taxon>Pseudomonadota</taxon>
        <taxon>Alphaproteobacteria</taxon>
        <taxon>Hyphomicrobiales</taxon>
        <taxon>Hyphomicrobiaceae</taxon>
        <taxon>Hyphomicrobium</taxon>
    </lineage>
</organism>
<reference evidence="2 3" key="1">
    <citation type="journal article" date="2014" name="Genome Announc.">
        <title>Complete Genome Sequence of Hyphomicrobium nitrativorans Strain NL23, a Denitrifying Bacterium Isolated from Biofilm of a Methanol-Fed Denitrification System Treating Seawater at the Montreal Biodome.</title>
        <authorList>
            <person name="Martineau C."/>
            <person name="Villeneuve C."/>
            <person name="Mauffrey F."/>
            <person name="Villemur R."/>
        </authorList>
    </citation>
    <scope>NUCLEOTIDE SEQUENCE [LARGE SCALE GENOMIC DNA]</scope>
    <source>
        <strain evidence="2">NL23</strain>
    </source>
</reference>
<proteinExistence type="predicted"/>
<dbReference type="PANTHER" id="PTHR42815:SF2">
    <property type="entry name" value="FAD-BINDING, PUTATIVE (AFU_ORTHOLOGUE AFUA_6G07600)-RELATED"/>
    <property type="match status" value="1"/>
</dbReference>
<keyword evidence="3" id="KW-1185">Reference proteome</keyword>
<sequence>MNSLNAITEASMTNIFSDCHRELQERYEARALADRTVQAIVHAEFTEQDIAFISERDFFFLSTVDPNGSPTVSYKGGDPGFVRVESNTLVFPSFDGNGMFLSMGNISHNPKVGLLFIDFERPRRLRVQGVASLVEGPNSVPGAQFLVQVRPEQIFVNCPRYVHKYQRVETSRYVPKEDGTAPLAEWKRLEVVHDVLTPQDQAAARSEGFLTLEEYNDKVEKGEG</sequence>
<dbReference type="HOGENOM" id="CLU_072070_1_0_5"/>
<name>V5SAT1_9HYPH</name>
<dbReference type="SUPFAM" id="SSF50475">
    <property type="entry name" value="FMN-binding split barrel"/>
    <property type="match status" value="1"/>
</dbReference>
<dbReference type="Gene3D" id="2.30.110.10">
    <property type="entry name" value="Electron Transport, Fmn-binding Protein, Chain A"/>
    <property type="match status" value="1"/>
</dbReference>
<dbReference type="Pfam" id="PF01243">
    <property type="entry name" value="PNPOx_N"/>
    <property type="match status" value="1"/>
</dbReference>
<dbReference type="PANTHER" id="PTHR42815">
    <property type="entry name" value="FAD-BINDING, PUTATIVE (AFU_ORTHOLOGUE AFUA_6G07600)-RELATED"/>
    <property type="match status" value="1"/>
</dbReference>
<dbReference type="STRING" id="1029756.W911_04995"/>
<dbReference type="PATRIC" id="fig|1029756.8.peg.1052"/>
<gene>
    <name evidence="2" type="ORF">W911_04995</name>
</gene>
<dbReference type="InterPro" id="IPR011576">
    <property type="entry name" value="Pyridox_Oxase_N"/>
</dbReference>
<dbReference type="Proteomes" id="UP000018542">
    <property type="component" value="Chromosome"/>
</dbReference>